<dbReference type="InterPro" id="IPR052016">
    <property type="entry name" value="Bact_Sigma-Reg"/>
</dbReference>
<feature type="region of interest" description="Disordered" evidence="2">
    <location>
        <begin position="900"/>
        <end position="932"/>
    </location>
</feature>
<dbReference type="SUPFAM" id="SSF55781">
    <property type="entry name" value="GAF domain-like"/>
    <property type="match status" value="2"/>
</dbReference>
<dbReference type="Pfam" id="PF08447">
    <property type="entry name" value="PAS_3"/>
    <property type="match status" value="1"/>
</dbReference>
<dbReference type="InterPro" id="IPR013655">
    <property type="entry name" value="PAS_fold_3"/>
</dbReference>
<dbReference type="AlphaFoldDB" id="A0A7W4XVP4"/>
<dbReference type="SUPFAM" id="SSF81606">
    <property type="entry name" value="PP2C-like"/>
    <property type="match status" value="1"/>
</dbReference>
<organism evidence="5 6">
    <name type="scientific">Kineococcus radiotolerans</name>
    <dbReference type="NCBI Taxonomy" id="131568"/>
    <lineage>
        <taxon>Bacteria</taxon>
        <taxon>Bacillati</taxon>
        <taxon>Actinomycetota</taxon>
        <taxon>Actinomycetes</taxon>
        <taxon>Kineosporiales</taxon>
        <taxon>Kineosporiaceae</taxon>
        <taxon>Kineococcus</taxon>
    </lineage>
</organism>
<comment type="caution">
    <text evidence="5">The sequence shown here is derived from an EMBL/GenBank/DDBJ whole genome shotgun (WGS) entry which is preliminary data.</text>
</comment>
<dbReference type="InterPro" id="IPR000014">
    <property type="entry name" value="PAS"/>
</dbReference>
<dbReference type="InterPro" id="IPR029016">
    <property type="entry name" value="GAF-like_dom_sf"/>
</dbReference>
<dbReference type="Gene3D" id="3.30.450.40">
    <property type="match status" value="2"/>
</dbReference>
<feature type="region of interest" description="Disordered" evidence="2">
    <location>
        <begin position="1"/>
        <end position="27"/>
    </location>
</feature>
<name>A0A7W4XVP4_KINRA</name>
<dbReference type="PANTHER" id="PTHR43156">
    <property type="entry name" value="STAGE II SPORULATION PROTEIN E-RELATED"/>
    <property type="match status" value="1"/>
</dbReference>
<dbReference type="Proteomes" id="UP000533269">
    <property type="component" value="Unassembled WGS sequence"/>
</dbReference>
<accession>A0A7W4XVP4</accession>
<dbReference type="Gene3D" id="3.60.40.10">
    <property type="entry name" value="PPM-type phosphatase domain"/>
    <property type="match status" value="1"/>
</dbReference>
<feature type="domain" description="PAC" evidence="4">
    <location>
        <begin position="280"/>
        <end position="336"/>
    </location>
</feature>
<dbReference type="InterPro" id="IPR035965">
    <property type="entry name" value="PAS-like_dom_sf"/>
</dbReference>
<dbReference type="InterPro" id="IPR001932">
    <property type="entry name" value="PPM-type_phosphatase-like_dom"/>
</dbReference>
<proteinExistence type="predicted"/>
<feature type="domain" description="PAS" evidence="3">
    <location>
        <begin position="205"/>
        <end position="277"/>
    </location>
</feature>
<reference evidence="5 6" key="2">
    <citation type="submission" date="2020-08" db="EMBL/GenBank/DDBJ databases">
        <authorList>
            <person name="Partida-Martinez L."/>
            <person name="Huntemann M."/>
            <person name="Clum A."/>
            <person name="Wang J."/>
            <person name="Palaniappan K."/>
            <person name="Ritter S."/>
            <person name="Chen I.-M."/>
            <person name="Stamatis D."/>
            <person name="Reddy T."/>
            <person name="O'Malley R."/>
            <person name="Daum C."/>
            <person name="Shapiro N."/>
            <person name="Ivanova N."/>
            <person name="Kyrpides N."/>
            <person name="Woyke T."/>
        </authorList>
    </citation>
    <scope>NUCLEOTIDE SEQUENCE [LARGE SCALE GENOMIC DNA]</scope>
    <source>
        <strain evidence="5 6">AS2.23</strain>
    </source>
</reference>
<evidence type="ECO:0000313" key="6">
    <source>
        <dbReference type="Proteomes" id="UP000533269"/>
    </source>
</evidence>
<dbReference type="InterPro" id="IPR003018">
    <property type="entry name" value="GAF"/>
</dbReference>
<dbReference type="SMART" id="SM00091">
    <property type="entry name" value="PAS"/>
    <property type="match status" value="2"/>
</dbReference>
<dbReference type="CDD" id="cd00130">
    <property type="entry name" value="PAS"/>
    <property type="match status" value="2"/>
</dbReference>
<feature type="domain" description="PAS" evidence="3">
    <location>
        <begin position="330"/>
        <end position="376"/>
    </location>
</feature>
<dbReference type="Pfam" id="PF07228">
    <property type="entry name" value="SpoIIE"/>
    <property type="match status" value="1"/>
</dbReference>
<evidence type="ECO:0000256" key="1">
    <source>
        <dbReference type="ARBA" id="ARBA00022801"/>
    </source>
</evidence>
<dbReference type="InterPro" id="IPR000700">
    <property type="entry name" value="PAS-assoc_C"/>
</dbReference>
<dbReference type="Pfam" id="PF08448">
    <property type="entry name" value="PAS_4"/>
    <property type="match status" value="1"/>
</dbReference>
<dbReference type="RefSeq" id="WP_183390056.1">
    <property type="nucleotide sequence ID" value="NZ_JACHVY010000001.1"/>
</dbReference>
<dbReference type="InterPro" id="IPR013656">
    <property type="entry name" value="PAS_4"/>
</dbReference>
<dbReference type="InterPro" id="IPR036457">
    <property type="entry name" value="PPM-type-like_dom_sf"/>
</dbReference>
<dbReference type="SMART" id="SM00065">
    <property type="entry name" value="GAF"/>
    <property type="match status" value="2"/>
</dbReference>
<dbReference type="GO" id="GO:0016791">
    <property type="term" value="F:phosphatase activity"/>
    <property type="evidence" value="ECO:0007669"/>
    <property type="project" value="TreeGrafter"/>
</dbReference>
<evidence type="ECO:0000313" key="5">
    <source>
        <dbReference type="EMBL" id="MBB2899389.1"/>
    </source>
</evidence>
<dbReference type="SMART" id="SM00331">
    <property type="entry name" value="PP2C_SIG"/>
    <property type="match status" value="1"/>
</dbReference>
<keyword evidence="1" id="KW-0378">Hydrolase</keyword>
<dbReference type="PANTHER" id="PTHR43156:SF2">
    <property type="entry name" value="STAGE II SPORULATION PROTEIN E"/>
    <property type="match status" value="1"/>
</dbReference>
<dbReference type="Gene3D" id="2.10.70.100">
    <property type="match status" value="1"/>
</dbReference>
<evidence type="ECO:0000256" key="2">
    <source>
        <dbReference type="SAM" id="MobiDB-lite"/>
    </source>
</evidence>
<evidence type="ECO:0000259" key="4">
    <source>
        <dbReference type="PROSITE" id="PS50113"/>
    </source>
</evidence>
<dbReference type="SUPFAM" id="SSF55785">
    <property type="entry name" value="PYP-like sensor domain (PAS domain)"/>
    <property type="match status" value="2"/>
</dbReference>
<dbReference type="EMBL" id="JACHVY010000001">
    <property type="protein sequence ID" value="MBB2899389.1"/>
    <property type="molecule type" value="Genomic_DNA"/>
</dbReference>
<gene>
    <name evidence="5" type="ORF">FHR75_000177</name>
</gene>
<dbReference type="Gene3D" id="3.30.450.20">
    <property type="entry name" value="PAS domain"/>
    <property type="match status" value="2"/>
</dbReference>
<evidence type="ECO:0000259" key="3">
    <source>
        <dbReference type="PROSITE" id="PS50112"/>
    </source>
</evidence>
<protein>
    <submittedName>
        <fullName evidence="5">Serine phosphatase RsbU (Regulator of sigma subunit)/PAS domain-containing protein</fullName>
    </submittedName>
</protein>
<reference evidence="5 6" key="1">
    <citation type="submission" date="2020-08" db="EMBL/GenBank/DDBJ databases">
        <title>The Agave Microbiome: Exploring the role of microbial communities in plant adaptations to desert environments.</title>
        <authorList>
            <person name="Partida-Martinez L.P."/>
        </authorList>
    </citation>
    <scope>NUCLEOTIDE SEQUENCE [LARGE SCALE GENOMIC DNA]</scope>
    <source>
        <strain evidence="5 6">AS2.23</strain>
    </source>
</reference>
<dbReference type="PROSITE" id="PS50113">
    <property type="entry name" value="PAC"/>
    <property type="match status" value="1"/>
</dbReference>
<feature type="compositionally biased region" description="Pro residues" evidence="2">
    <location>
        <begin position="913"/>
        <end position="922"/>
    </location>
</feature>
<dbReference type="PROSITE" id="PS50112">
    <property type="entry name" value="PAS"/>
    <property type="match status" value="2"/>
</dbReference>
<dbReference type="Pfam" id="PF01590">
    <property type="entry name" value="GAF"/>
    <property type="match status" value="2"/>
</dbReference>
<sequence length="932" mass="98160">MPSGGDHLPGRPPGSLAGGRPDGDAAASSLATAAEAAARALRADPARLAAARRLSPGGTTLPGLDQLAHLATQLLGAPSAQISLLTDVEAIAGGVGPQAGRAGEQGPLGQALCSLTAASGAPLAIADTRADPRVADLDPVSSGVVGSYLGVPLAAGGGDVVGAVCVGGPDPRAWSEQDVALLEQIGAAAAAELELAALSGEHVADRALLQLTVDAAQLGTFDLDLVTGRLSMNERLLQLSGLTPETFDGTPEDVYSRIHPDDREAAVAAVRAVTAAGGAYAAEYRILDPDGSTRWLAARGSTLPAGGPGPDRAPVRLLGVVHDITAVREGAQRVEEILDSMAVAYLAVDAGWTITYANVEGERIAATPREELIGRSFWEAFPATVGTVFEDGYRHAVTTGETVTFDAFYPAPLDVWVEVRAVPENGGLGLYFLDITARKTAQRSAEDARRTAEAANTRLALLAATSRQMSETLEAEQAVARLAELVVPALGDWCVISLLDDDTPARTSASARAGTAAGRPERLRRGLHDAGSWHHDERLRPLVEEYAAHRLEELTDAAFVWRSLRQARPVLVPDATRAISAVLRPDGRVRPLLAELAPSSAAILPLRGRGRTVGLMTLFAGPDRAPLDAEGLTVAAEVADRAGLALDSARLYRQQRDLAAAFQRSLLTAPPEPDHGQIVVRYTPAAEAAQVGGDWYDAFMQPDGATVLVIGDVVGHDTEAAAAMSQVRTIVRTLGALGEESPASILAGTDRAMANLQLTTTATAIAARLEQDLDERERGVTRLRWSNAGHPPAMVVHPDGSVLPLVNLHPDLLLGVVPGTDRRDTEVVLDRGSTVLLYTDGLVERRDQPLQEGLEELQAVLEDLAAQDHDLDTLVDRVLARMLPPTPEDDVAVVAVRLHRQDRPRPAEAGPQRVPPHVPPEPDVTGRRPRRR</sequence>